<evidence type="ECO:0000259" key="5">
    <source>
        <dbReference type="Pfam" id="PF04542"/>
    </source>
</evidence>
<dbReference type="PANTHER" id="PTHR43133:SF46">
    <property type="entry name" value="RNA POLYMERASE SIGMA-70 FACTOR ECF SUBFAMILY"/>
    <property type="match status" value="1"/>
</dbReference>
<dbReference type="SUPFAM" id="SSF88659">
    <property type="entry name" value="Sigma3 and sigma4 domains of RNA polymerase sigma factors"/>
    <property type="match status" value="1"/>
</dbReference>
<reference evidence="7 8" key="1">
    <citation type="submission" date="2024-03" db="EMBL/GenBank/DDBJ databases">
        <title>Chitinophaga caseinilytica sp. nov., a casein hydrolysing bacterium isolated from forest soil.</title>
        <authorList>
            <person name="Lee D.S."/>
            <person name="Han D.M."/>
            <person name="Baek J.H."/>
            <person name="Choi D.G."/>
            <person name="Jeon J.H."/>
            <person name="Jeon C.O."/>
        </authorList>
    </citation>
    <scope>NUCLEOTIDE SEQUENCE [LARGE SCALE GENOMIC DNA]</scope>
    <source>
        <strain evidence="7 8">KACC 19118</strain>
    </source>
</reference>
<evidence type="ECO:0000256" key="1">
    <source>
        <dbReference type="ARBA" id="ARBA00010641"/>
    </source>
</evidence>
<feature type="domain" description="RNA polymerase sigma-70 region 2" evidence="5">
    <location>
        <begin position="26"/>
        <end position="93"/>
    </location>
</feature>
<keyword evidence="2" id="KW-0805">Transcription regulation</keyword>
<gene>
    <name evidence="7" type="ORF">WJU22_18120</name>
</gene>
<sequence length="200" mass="23074">MNTSTTHEQELLIRLSEGDGAAFAELFHEYRDRIYATAVRLMGSHSHAEEIVQEVFMKIWLNRSALPQVTFFRAYLFTTARNHIFNSLKQLARERTADILHAEPACKGTEERVLGRDFERVLQNAVRQLPPQQERVYHLSKVEGRPRHEVAHLLQLSPETVKVHLARAMRSIREYCTARMDIPGLILSSAFASELFFMVV</sequence>
<evidence type="ECO:0000313" key="8">
    <source>
        <dbReference type="Proteomes" id="UP001449657"/>
    </source>
</evidence>
<proteinExistence type="inferred from homology"/>
<evidence type="ECO:0000256" key="2">
    <source>
        <dbReference type="ARBA" id="ARBA00023015"/>
    </source>
</evidence>
<dbReference type="EMBL" id="CP150096">
    <property type="protein sequence ID" value="WZN44816.1"/>
    <property type="molecule type" value="Genomic_DNA"/>
</dbReference>
<dbReference type="Proteomes" id="UP001449657">
    <property type="component" value="Chromosome"/>
</dbReference>
<dbReference type="InterPro" id="IPR039425">
    <property type="entry name" value="RNA_pol_sigma-70-like"/>
</dbReference>
<dbReference type="SUPFAM" id="SSF88946">
    <property type="entry name" value="Sigma2 domain of RNA polymerase sigma factors"/>
    <property type="match status" value="1"/>
</dbReference>
<dbReference type="InterPro" id="IPR007627">
    <property type="entry name" value="RNA_pol_sigma70_r2"/>
</dbReference>
<dbReference type="NCBIfam" id="TIGR02937">
    <property type="entry name" value="sigma70-ECF"/>
    <property type="match status" value="1"/>
</dbReference>
<comment type="similarity">
    <text evidence="1">Belongs to the sigma-70 factor family. ECF subfamily.</text>
</comment>
<organism evidence="7 8">
    <name type="scientific">Chitinophaga caseinilytica</name>
    <dbReference type="NCBI Taxonomy" id="2267521"/>
    <lineage>
        <taxon>Bacteria</taxon>
        <taxon>Pseudomonadati</taxon>
        <taxon>Bacteroidota</taxon>
        <taxon>Chitinophagia</taxon>
        <taxon>Chitinophagales</taxon>
        <taxon>Chitinophagaceae</taxon>
        <taxon>Chitinophaga</taxon>
    </lineage>
</organism>
<evidence type="ECO:0000256" key="4">
    <source>
        <dbReference type="ARBA" id="ARBA00023163"/>
    </source>
</evidence>
<keyword evidence="3" id="KW-0731">Sigma factor</keyword>
<dbReference type="InterPro" id="IPR013324">
    <property type="entry name" value="RNA_pol_sigma_r3/r4-like"/>
</dbReference>
<dbReference type="InterPro" id="IPR013325">
    <property type="entry name" value="RNA_pol_sigma_r2"/>
</dbReference>
<dbReference type="InterPro" id="IPR036388">
    <property type="entry name" value="WH-like_DNA-bd_sf"/>
</dbReference>
<evidence type="ECO:0000256" key="3">
    <source>
        <dbReference type="ARBA" id="ARBA00023082"/>
    </source>
</evidence>
<dbReference type="Gene3D" id="1.10.1740.10">
    <property type="match status" value="1"/>
</dbReference>
<name>A0ABZ2Z2B4_9BACT</name>
<evidence type="ECO:0000313" key="7">
    <source>
        <dbReference type="EMBL" id="WZN44816.1"/>
    </source>
</evidence>
<dbReference type="InterPro" id="IPR014284">
    <property type="entry name" value="RNA_pol_sigma-70_dom"/>
</dbReference>
<accession>A0ABZ2Z2B4</accession>
<dbReference type="Gene3D" id="1.10.10.10">
    <property type="entry name" value="Winged helix-like DNA-binding domain superfamily/Winged helix DNA-binding domain"/>
    <property type="match status" value="1"/>
</dbReference>
<evidence type="ECO:0000259" key="6">
    <source>
        <dbReference type="Pfam" id="PF08281"/>
    </source>
</evidence>
<protein>
    <submittedName>
        <fullName evidence="7">Sigma-70 family RNA polymerase sigma factor</fullName>
    </submittedName>
</protein>
<keyword evidence="8" id="KW-1185">Reference proteome</keyword>
<dbReference type="InterPro" id="IPR013249">
    <property type="entry name" value="RNA_pol_sigma70_r4_t2"/>
</dbReference>
<dbReference type="Pfam" id="PF04542">
    <property type="entry name" value="Sigma70_r2"/>
    <property type="match status" value="1"/>
</dbReference>
<keyword evidence="4" id="KW-0804">Transcription</keyword>
<dbReference type="PANTHER" id="PTHR43133">
    <property type="entry name" value="RNA POLYMERASE ECF-TYPE SIGMA FACTO"/>
    <property type="match status" value="1"/>
</dbReference>
<dbReference type="RefSeq" id="WP_341839581.1">
    <property type="nucleotide sequence ID" value="NZ_CP149792.1"/>
</dbReference>
<dbReference type="Pfam" id="PF08281">
    <property type="entry name" value="Sigma70_r4_2"/>
    <property type="match status" value="1"/>
</dbReference>
<feature type="domain" description="RNA polymerase sigma factor 70 region 4 type 2" evidence="6">
    <location>
        <begin position="121"/>
        <end position="171"/>
    </location>
</feature>